<name>A0A0K9P423_ZOSMR</name>
<dbReference type="Pfam" id="PF00083">
    <property type="entry name" value="Sugar_tr"/>
    <property type="match status" value="1"/>
</dbReference>
<comment type="caution">
    <text evidence="8">The sequence shown here is derived from an EMBL/GenBank/DDBJ whole genome shotgun (WGS) entry which is preliminary data.</text>
</comment>
<dbReference type="InterPro" id="IPR036259">
    <property type="entry name" value="MFS_trans_sf"/>
</dbReference>
<dbReference type="InterPro" id="IPR050814">
    <property type="entry name" value="Myo-inositol_Transporter"/>
</dbReference>
<reference evidence="9" key="1">
    <citation type="journal article" date="2016" name="Nature">
        <title>The genome of the seagrass Zostera marina reveals angiosperm adaptation to the sea.</title>
        <authorList>
            <person name="Olsen J.L."/>
            <person name="Rouze P."/>
            <person name="Verhelst B."/>
            <person name="Lin Y.-C."/>
            <person name="Bayer T."/>
            <person name="Collen J."/>
            <person name="Dattolo E."/>
            <person name="De Paoli E."/>
            <person name="Dittami S."/>
            <person name="Maumus F."/>
            <person name="Michel G."/>
            <person name="Kersting A."/>
            <person name="Lauritano C."/>
            <person name="Lohaus R."/>
            <person name="Toepel M."/>
            <person name="Tonon T."/>
            <person name="Vanneste K."/>
            <person name="Amirebrahimi M."/>
            <person name="Brakel J."/>
            <person name="Bostroem C."/>
            <person name="Chovatia M."/>
            <person name="Grimwood J."/>
            <person name="Jenkins J.W."/>
            <person name="Jueterbock A."/>
            <person name="Mraz A."/>
            <person name="Stam W.T."/>
            <person name="Tice H."/>
            <person name="Bornberg-Bauer E."/>
            <person name="Green P.J."/>
            <person name="Pearson G.A."/>
            <person name="Procaccini G."/>
            <person name="Duarte C.M."/>
            <person name="Schmutz J."/>
            <person name="Reusch T.B.H."/>
            <person name="Van de Peer Y."/>
        </authorList>
    </citation>
    <scope>NUCLEOTIDE SEQUENCE [LARGE SCALE GENOMIC DNA]</scope>
    <source>
        <strain evidence="9">cv. Finnish</strain>
    </source>
</reference>
<dbReference type="SUPFAM" id="SSF103473">
    <property type="entry name" value="MFS general substrate transporter"/>
    <property type="match status" value="1"/>
</dbReference>
<dbReference type="InterPro" id="IPR003663">
    <property type="entry name" value="Sugar/inositol_transpt"/>
</dbReference>
<organism evidence="8 9">
    <name type="scientific">Zostera marina</name>
    <name type="common">Eelgrass</name>
    <dbReference type="NCBI Taxonomy" id="29655"/>
    <lineage>
        <taxon>Eukaryota</taxon>
        <taxon>Viridiplantae</taxon>
        <taxon>Streptophyta</taxon>
        <taxon>Embryophyta</taxon>
        <taxon>Tracheophyta</taxon>
        <taxon>Spermatophyta</taxon>
        <taxon>Magnoliopsida</taxon>
        <taxon>Liliopsida</taxon>
        <taxon>Zosteraceae</taxon>
        <taxon>Zostera</taxon>
    </lineage>
</organism>
<evidence type="ECO:0000256" key="3">
    <source>
        <dbReference type="ARBA" id="ARBA00022692"/>
    </source>
</evidence>
<sequence>MIISLLGIGLKLGNHHSGIILSIVSTLTFIATFSIGLGPITWMYSSEIFPLRLRAQGVSIAVTLNRLTSGLITMTFLSISKAITITGSFFFFSSISTISFVFFYTFLPETRGADLENIEKLFVKVDDDNHDDSCVDQQIQMTTLVGH</sequence>
<evidence type="ECO:0000256" key="4">
    <source>
        <dbReference type="ARBA" id="ARBA00022989"/>
    </source>
</evidence>
<dbReference type="PRINTS" id="PR00171">
    <property type="entry name" value="SUGRTRNSPORT"/>
</dbReference>
<dbReference type="STRING" id="29655.A0A0K9P423"/>
<dbReference type="Gene3D" id="1.20.1250.20">
    <property type="entry name" value="MFS general substrate transporter like domains"/>
    <property type="match status" value="1"/>
</dbReference>
<dbReference type="OMA" id="NCSSWIV"/>
<protein>
    <recommendedName>
        <fullName evidence="7">Major facilitator superfamily (MFS) profile domain-containing protein</fullName>
    </recommendedName>
</protein>
<evidence type="ECO:0000259" key="7">
    <source>
        <dbReference type="PROSITE" id="PS50850"/>
    </source>
</evidence>
<dbReference type="PANTHER" id="PTHR48020:SF49">
    <property type="entry name" value="SUGAR TRANSPORTER"/>
    <property type="match status" value="1"/>
</dbReference>
<dbReference type="GO" id="GO:0022857">
    <property type="term" value="F:transmembrane transporter activity"/>
    <property type="evidence" value="ECO:0007669"/>
    <property type="project" value="InterPro"/>
</dbReference>
<dbReference type="Proteomes" id="UP000036987">
    <property type="component" value="Unassembled WGS sequence"/>
</dbReference>
<dbReference type="GO" id="GO:0016020">
    <property type="term" value="C:membrane"/>
    <property type="evidence" value="ECO:0007669"/>
    <property type="project" value="UniProtKB-SubCell"/>
</dbReference>
<evidence type="ECO:0000256" key="6">
    <source>
        <dbReference type="SAM" id="Phobius"/>
    </source>
</evidence>
<keyword evidence="4 6" id="KW-1133">Transmembrane helix</keyword>
<feature type="transmembrane region" description="Helical" evidence="6">
    <location>
        <begin position="57"/>
        <end position="79"/>
    </location>
</feature>
<keyword evidence="9" id="KW-1185">Reference proteome</keyword>
<dbReference type="InterPro" id="IPR005828">
    <property type="entry name" value="MFS_sugar_transport-like"/>
</dbReference>
<evidence type="ECO:0000256" key="5">
    <source>
        <dbReference type="ARBA" id="ARBA00023136"/>
    </source>
</evidence>
<keyword evidence="3 6" id="KW-0812">Transmembrane</keyword>
<dbReference type="EMBL" id="LFYR01001212">
    <property type="protein sequence ID" value="KMZ63791.1"/>
    <property type="molecule type" value="Genomic_DNA"/>
</dbReference>
<gene>
    <name evidence="8" type="ORF">ZOSMA_39G00610</name>
</gene>
<keyword evidence="2" id="KW-0813">Transport</keyword>
<proteinExistence type="predicted"/>
<feature type="domain" description="Major facilitator superfamily (MFS) profile" evidence="7">
    <location>
        <begin position="1"/>
        <end position="111"/>
    </location>
</feature>
<dbReference type="OrthoDB" id="782388at2759"/>
<dbReference type="AlphaFoldDB" id="A0A0K9P423"/>
<comment type="subcellular location">
    <subcellularLocation>
        <location evidence="1">Membrane</location>
        <topology evidence="1">Multi-pass membrane protein</topology>
    </subcellularLocation>
</comment>
<dbReference type="InterPro" id="IPR020846">
    <property type="entry name" value="MFS_dom"/>
</dbReference>
<feature type="transmembrane region" description="Helical" evidence="6">
    <location>
        <begin position="85"/>
        <end position="107"/>
    </location>
</feature>
<evidence type="ECO:0000256" key="2">
    <source>
        <dbReference type="ARBA" id="ARBA00022448"/>
    </source>
</evidence>
<dbReference type="PROSITE" id="PS50850">
    <property type="entry name" value="MFS"/>
    <property type="match status" value="1"/>
</dbReference>
<evidence type="ECO:0000313" key="9">
    <source>
        <dbReference type="Proteomes" id="UP000036987"/>
    </source>
</evidence>
<evidence type="ECO:0000313" key="8">
    <source>
        <dbReference type="EMBL" id="KMZ63791.1"/>
    </source>
</evidence>
<feature type="transmembrane region" description="Helical" evidence="6">
    <location>
        <begin position="20"/>
        <end position="45"/>
    </location>
</feature>
<evidence type="ECO:0000256" key="1">
    <source>
        <dbReference type="ARBA" id="ARBA00004141"/>
    </source>
</evidence>
<dbReference type="PANTHER" id="PTHR48020">
    <property type="entry name" value="PROTON MYO-INOSITOL COTRANSPORTER"/>
    <property type="match status" value="1"/>
</dbReference>
<keyword evidence="5 6" id="KW-0472">Membrane</keyword>
<accession>A0A0K9P423</accession>